<evidence type="ECO:0000256" key="2">
    <source>
        <dbReference type="SAM" id="SignalP"/>
    </source>
</evidence>
<gene>
    <name evidence="4" type="ORF">SAMN05661093_01434</name>
</gene>
<dbReference type="Proteomes" id="UP000192674">
    <property type="component" value="Unassembled WGS sequence"/>
</dbReference>
<dbReference type="Pfam" id="PF00144">
    <property type="entry name" value="Beta-lactamase"/>
    <property type="match status" value="1"/>
</dbReference>
<dbReference type="PANTHER" id="PTHR46825">
    <property type="entry name" value="D-ALANYL-D-ALANINE-CARBOXYPEPTIDASE/ENDOPEPTIDASE AMPH"/>
    <property type="match status" value="1"/>
</dbReference>
<dbReference type="SUPFAM" id="SSF56601">
    <property type="entry name" value="beta-lactamase/transpeptidase-like"/>
    <property type="match status" value="1"/>
</dbReference>
<dbReference type="InterPro" id="IPR001466">
    <property type="entry name" value="Beta-lactam-related"/>
</dbReference>
<dbReference type="InterPro" id="IPR012338">
    <property type="entry name" value="Beta-lactam/transpept-like"/>
</dbReference>
<sequence>MKRALVGAAMAVTMVVPASVAVAAPGKNPVQSIVDSGHAPGALAAVRRDGDERWYVAGKAVPLNGRVRIGSNTKAFLSVVILQLVAEGKVELDGPAQRYVPAVKDKRITVRQLLQHTSGLPEYADKIGLDRIEQVRDRYLRPHDLLDIAMAHPAQFEPGAKFKYTNTNYIVAGLLVQSVTGRPAGEQITDRVIKRLGLRDTYWPVEGEQGLGGKHPRGYSLTDETDPKSPVIDITEMDPSWTWAAGQLVASPADLVTFYRQLQTLLPPAQLADMRKTVATDEPDVRYGLGLLSQDLTCGGVYWGHSGGLHGYLTLAGATDSGRAAAVAQTAAPGLKGDPEGQIKLMKAVIDKTLC</sequence>
<keyword evidence="4" id="KW-0121">Carboxypeptidase</keyword>
<keyword evidence="5" id="KW-1185">Reference proteome</keyword>
<feature type="region of interest" description="Disordered" evidence="1">
    <location>
        <begin position="207"/>
        <end position="227"/>
    </location>
</feature>
<protein>
    <submittedName>
        <fullName evidence="4">D-alanyl-D-alanine carboxypeptidase</fullName>
    </submittedName>
</protein>
<evidence type="ECO:0000313" key="5">
    <source>
        <dbReference type="Proteomes" id="UP000192674"/>
    </source>
</evidence>
<dbReference type="PANTHER" id="PTHR46825:SF7">
    <property type="entry name" value="D-ALANYL-D-ALANINE CARBOXYPEPTIDASE"/>
    <property type="match status" value="1"/>
</dbReference>
<dbReference type="Gene3D" id="3.40.710.10">
    <property type="entry name" value="DD-peptidase/beta-lactamase superfamily"/>
    <property type="match status" value="1"/>
</dbReference>
<dbReference type="RefSeq" id="WP_084425156.1">
    <property type="nucleotide sequence ID" value="NZ_FWXV01000001.1"/>
</dbReference>
<evidence type="ECO:0000256" key="1">
    <source>
        <dbReference type="SAM" id="MobiDB-lite"/>
    </source>
</evidence>
<name>A0A1Y5X3J8_KIBAR</name>
<feature type="signal peptide" evidence="2">
    <location>
        <begin position="1"/>
        <end position="23"/>
    </location>
</feature>
<accession>A0A1Y5X3J8</accession>
<keyword evidence="2" id="KW-0732">Signal</keyword>
<proteinExistence type="predicted"/>
<dbReference type="GO" id="GO:0004180">
    <property type="term" value="F:carboxypeptidase activity"/>
    <property type="evidence" value="ECO:0007669"/>
    <property type="project" value="UniProtKB-KW"/>
</dbReference>
<keyword evidence="4" id="KW-0378">Hydrolase</keyword>
<evidence type="ECO:0000313" key="4">
    <source>
        <dbReference type="EMBL" id="SMC68763.1"/>
    </source>
</evidence>
<organism evidence="4 5">
    <name type="scientific">Kibdelosporangium aridum</name>
    <dbReference type="NCBI Taxonomy" id="2030"/>
    <lineage>
        <taxon>Bacteria</taxon>
        <taxon>Bacillati</taxon>
        <taxon>Actinomycetota</taxon>
        <taxon>Actinomycetes</taxon>
        <taxon>Pseudonocardiales</taxon>
        <taxon>Pseudonocardiaceae</taxon>
        <taxon>Kibdelosporangium</taxon>
    </lineage>
</organism>
<feature type="chain" id="PRO_5012283208" evidence="2">
    <location>
        <begin position="24"/>
        <end position="355"/>
    </location>
</feature>
<dbReference type="OrthoDB" id="3174977at2"/>
<evidence type="ECO:0000259" key="3">
    <source>
        <dbReference type="Pfam" id="PF00144"/>
    </source>
</evidence>
<reference evidence="4 5" key="1">
    <citation type="submission" date="2017-04" db="EMBL/GenBank/DDBJ databases">
        <authorList>
            <person name="Afonso C.L."/>
            <person name="Miller P.J."/>
            <person name="Scott M.A."/>
            <person name="Spackman E."/>
            <person name="Goraichik I."/>
            <person name="Dimitrov K.M."/>
            <person name="Suarez D.L."/>
            <person name="Swayne D.E."/>
        </authorList>
    </citation>
    <scope>NUCLEOTIDE SEQUENCE [LARGE SCALE GENOMIC DNA]</scope>
    <source>
        <strain evidence="4 5">DSM 43828</strain>
    </source>
</reference>
<dbReference type="InterPro" id="IPR050491">
    <property type="entry name" value="AmpC-like"/>
</dbReference>
<feature type="domain" description="Beta-lactamase-related" evidence="3">
    <location>
        <begin position="30"/>
        <end position="328"/>
    </location>
</feature>
<dbReference type="EMBL" id="FWXV01000001">
    <property type="protein sequence ID" value="SMC68763.1"/>
    <property type="molecule type" value="Genomic_DNA"/>
</dbReference>
<dbReference type="AlphaFoldDB" id="A0A1Y5X3J8"/>
<keyword evidence="4" id="KW-0645">Protease</keyword>